<dbReference type="EMBL" id="OBEH01000002">
    <property type="protein sequence ID" value="SNY99886.1"/>
    <property type="molecule type" value="Genomic_DNA"/>
</dbReference>
<protein>
    <submittedName>
        <fullName evidence="1">Uncharacterized protein</fullName>
    </submittedName>
</protein>
<organism evidence="1 2">
    <name type="scientific">Flagellimonas pacifica</name>
    <dbReference type="NCBI Taxonomy" id="1247520"/>
    <lineage>
        <taxon>Bacteria</taxon>
        <taxon>Pseudomonadati</taxon>
        <taxon>Bacteroidota</taxon>
        <taxon>Flavobacteriia</taxon>
        <taxon>Flavobacteriales</taxon>
        <taxon>Flavobacteriaceae</taxon>
        <taxon>Flagellimonas</taxon>
    </lineage>
</organism>
<evidence type="ECO:0000313" key="1">
    <source>
        <dbReference type="EMBL" id="SNY99886.1"/>
    </source>
</evidence>
<proteinExistence type="predicted"/>
<gene>
    <name evidence="1" type="ORF">SAMN06265377_1700</name>
</gene>
<reference evidence="2" key="1">
    <citation type="submission" date="2017-09" db="EMBL/GenBank/DDBJ databases">
        <authorList>
            <person name="Varghese N."/>
            <person name="Submissions S."/>
        </authorList>
    </citation>
    <scope>NUCLEOTIDE SEQUENCE [LARGE SCALE GENOMIC DNA]</scope>
    <source>
        <strain evidence="2">DSM 25885</strain>
    </source>
</reference>
<accession>A0A285MVQ4</accession>
<sequence>MKNQNQENTAYLNFIKDLNEMLTDFNISQLSRP</sequence>
<keyword evidence="2" id="KW-1185">Reference proteome</keyword>
<dbReference type="Proteomes" id="UP000219048">
    <property type="component" value="Unassembled WGS sequence"/>
</dbReference>
<name>A0A285MVQ4_9FLAO</name>
<dbReference type="AlphaFoldDB" id="A0A285MVQ4"/>
<evidence type="ECO:0000313" key="2">
    <source>
        <dbReference type="Proteomes" id="UP000219048"/>
    </source>
</evidence>